<proteinExistence type="predicted"/>
<dbReference type="EMBL" id="CM042039">
    <property type="protein sequence ID" value="KAI3725102.1"/>
    <property type="molecule type" value="Genomic_DNA"/>
</dbReference>
<name>A0ACB9BSS2_9ASTR</name>
<keyword evidence="2" id="KW-1185">Reference proteome</keyword>
<sequence length="67" mass="7530">MESLFFSKSSPTWRSDTKCVAAKGDDASECQKFAKFYSIVLFARVNGWTSGMSRGRMGYFQALCDLI</sequence>
<gene>
    <name evidence="1" type="ORF">L1987_64877</name>
</gene>
<reference evidence="2" key="1">
    <citation type="journal article" date="2022" name="Mol. Ecol. Resour.">
        <title>The genomes of chicory, endive, great burdock and yacon provide insights into Asteraceae palaeo-polyploidization history and plant inulin production.</title>
        <authorList>
            <person name="Fan W."/>
            <person name="Wang S."/>
            <person name="Wang H."/>
            <person name="Wang A."/>
            <person name="Jiang F."/>
            <person name="Liu H."/>
            <person name="Zhao H."/>
            <person name="Xu D."/>
            <person name="Zhang Y."/>
        </authorList>
    </citation>
    <scope>NUCLEOTIDE SEQUENCE [LARGE SCALE GENOMIC DNA]</scope>
    <source>
        <strain evidence="2">cv. Yunnan</strain>
    </source>
</reference>
<evidence type="ECO:0000313" key="2">
    <source>
        <dbReference type="Proteomes" id="UP001056120"/>
    </source>
</evidence>
<reference evidence="1 2" key="2">
    <citation type="journal article" date="2022" name="Mol. Ecol. Resour.">
        <title>The genomes of chicory, endive, great burdock and yacon provide insights into Asteraceae paleo-polyploidization history and plant inulin production.</title>
        <authorList>
            <person name="Fan W."/>
            <person name="Wang S."/>
            <person name="Wang H."/>
            <person name="Wang A."/>
            <person name="Jiang F."/>
            <person name="Liu H."/>
            <person name="Zhao H."/>
            <person name="Xu D."/>
            <person name="Zhang Y."/>
        </authorList>
    </citation>
    <scope>NUCLEOTIDE SEQUENCE [LARGE SCALE GENOMIC DNA]</scope>
    <source>
        <strain evidence="2">cv. Yunnan</strain>
        <tissue evidence="1">Leaves</tissue>
    </source>
</reference>
<protein>
    <submittedName>
        <fullName evidence="1">Uncharacterized protein</fullName>
    </submittedName>
</protein>
<accession>A0ACB9BSS2</accession>
<evidence type="ECO:0000313" key="1">
    <source>
        <dbReference type="EMBL" id="KAI3725102.1"/>
    </source>
</evidence>
<comment type="caution">
    <text evidence="1">The sequence shown here is derived from an EMBL/GenBank/DDBJ whole genome shotgun (WGS) entry which is preliminary data.</text>
</comment>
<dbReference type="Proteomes" id="UP001056120">
    <property type="component" value="Linkage Group LG22"/>
</dbReference>
<organism evidence="1 2">
    <name type="scientific">Smallanthus sonchifolius</name>
    <dbReference type="NCBI Taxonomy" id="185202"/>
    <lineage>
        <taxon>Eukaryota</taxon>
        <taxon>Viridiplantae</taxon>
        <taxon>Streptophyta</taxon>
        <taxon>Embryophyta</taxon>
        <taxon>Tracheophyta</taxon>
        <taxon>Spermatophyta</taxon>
        <taxon>Magnoliopsida</taxon>
        <taxon>eudicotyledons</taxon>
        <taxon>Gunneridae</taxon>
        <taxon>Pentapetalae</taxon>
        <taxon>asterids</taxon>
        <taxon>campanulids</taxon>
        <taxon>Asterales</taxon>
        <taxon>Asteraceae</taxon>
        <taxon>Asteroideae</taxon>
        <taxon>Heliantheae alliance</taxon>
        <taxon>Millerieae</taxon>
        <taxon>Smallanthus</taxon>
    </lineage>
</organism>